<proteinExistence type="predicted"/>
<name>A0A9J6BEK8_POLVA</name>
<dbReference type="Proteomes" id="UP001107558">
    <property type="component" value="Chromosome 4"/>
</dbReference>
<keyword evidence="2" id="KW-1185">Reference proteome</keyword>
<organism evidence="1 2">
    <name type="scientific">Polypedilum vanderplanki</name>
    <name type="common">Sleeping chironomid midge</name>
    <dbReference type="NCBI Taxonomy" id="319348"/>
    <lineage>
        <taxon>Eukaryota</taxon>
        <taxon>Metazoa</taxon>
        <taxon>Ecdysozoa</taxon>
        <taxon>Arthropoda</taxon>
        <taxon>Hexapoda</taxon>
        <taxon>Insecta</taxon>
        <taxon>Pterygota</taxon>
        <taxon>Neoptera</taxon>
        <taxon>Endopterygota</taxon>
        <taxon>Diptera</taxon>
        <taxon>Nematocera</taxon>
        <taxon>Chironomoidea</taxon>
        <taxon>Chironomidae</taxon>
        <taxon>Chironominae</taxon>
        <taxon>Polypedilum</taxon>
        <taxon>Polypedilum</taxon>
    </lineage>
</organism>
<protein>
    <submittedName>
        <fullName evidence="1">Uncharacterized protein</fullName>
    </submittedName>
</protein>
<reference evidence="1" key="1">
    <citation type="submission" date="2021-03" db="EMBL/GenBank/DDBJ databases">
        <title>Chromosome level genome of the anhydrobiotic midge Polypedilum vanderplanki.</title>
        <authorList>
            <person name="Yoshida Y."/>
            <person name="Kikawada T."/>
            <person name="Gusev O."/>
        </authorList>
    </citation>
    <scope>NUCLEOTIDE SEQUENCE</scope>
    <source>
        <strain evidence="1">NIAS01</strain>
        <tissue evidence="1">Whole body or cell culture</tissue>
    </source>
</reference>
<evidence type="ECO:0000313" key="1">
    <source>
        <dbReference type="EMBL" id="KAG5668321.1"/>
    </source>
</evidence>
<evidence type="ECO:0000313" key="2">
    <source>
        <dbReference type="Proteomes" id="UP001107558"/>
    </source>
</evidence>
<gene>
    <name evidence="1" type="ORF">PVAND_016265</name>
</gene>
<accession>A0A9J6BEK8</accession>
<dbReference type="EMBL" id="JADBJN010000004">
    <property type="protein sequence ID" value="KAG5668321.1"/>
    <property type="molecule type" value="Genomic_DNA"/>
</dbReference>
<comment type="caution">
    <text evidence="1">The sequence shown here is derived from an EMBL/GenBank/DDBJ whole genome shotgun (WGS) entry which is preliminary data.</text>
</comment>
<dbReference type="AlphaFoldDB" id="A0A9J6BEK8"/>
<sequence>MRIEAQHYDDLLKAYHDSLSEIIKRLLDRIPEKCFHFLHLRTLEIINIQYNPKPFISFFKSELQKYARYGVAISMRQFHLVYDDSETANFNLIKGDEAVPITDILDLKTIEKS</sequence>